<accession>A0A150GI39</accession>
<organism evidence="3 4">
    <name type="scientific">Gonium pectorale</name>
    <name type="common">Green alga</name>
    <dbReference type="NCBI Taxonomy" id="33097"/>
    <lineage>
        <taxon>Eukaryota</taxon>
        <taxon>Viridiplantae</taxon>
        <taxon>Chlorophyta</taxon>
        <taxon>core chlorophytes</taxon>
        <taxon>Chlorophyceae</taxon>
        <taxon>CS clade</taxon>
        <taxon>Chlamydomonadales</taxon>
        <taxon>Volvocaceae</taxon>
        <taxon>Gonium</taxon>
    </lineage>
</organism>
<dbReference type="OrthoDB" id="553235at2759"/>
<sequence length="350" mass="35727">MEEDEAEARGDGDGDAAAALPGLSSLDPRHRRELYSLYTDAFVAASLGGQQQHKSGHRQQQQHQEQQHRDGGGGDGAAAAMARAAAAVSRMSSEALLAELPAALAWRVLLHDVADAGPLGLSALKLLGLLLQSAAAAQQLPEDCCSELLRLLLCGMLPEAGKERAKLCMWLLQTQQLSPGQLAGRGGALLAGLRGCMPLANNWGSPLVSNQAVRAAARLLSQLPEEALAAAGDWGPALWPLMAAAPRADAPASRADMYRQLRAEAVALTAQLAEAVRQAVARAKGQAAAGGGGGGGDGGGEGGADAGDNKAVAAAAVEAEMLARQLASQLAAGGLEELEGMVGWGGVQWV</sequence>
<feature type="region of interest" description="Disordered" evidence="1">
    <location>
        <begin position="48"/>
        <end position="78"/>
    </location>
</feature>
<dbReference type="Proteomes" id="UP000075714">
    <property type="component" value="Unassembled WGS sequence"/>
</dbReference>
<gene>
    <name evidence="3" type="ORF">GPECTOR_21g699</name>
</gene>
<evidence type="ECO:0000259" key="2">
    <source>
        <dbReference type="Pfam" id="PF12231"/>
    </source>
</evidence>
<comment type="caution">
    <text evidence="3">The sequence shown here is derived from an EMBL/GenBank/DDBJ whole genome shotgun (WGS) entry which is preliminary data.</text>
</comment>
<evidence type="ECO:0000313" key="3">
    <source>
        <dbReference type="EMBL" id="KXZ49473.1"/>
    </source>
</evidence>
<proteinExistence type="predicted"/>
<feature type="domain" description="Telomere-associated protein Rif1 N-terminal" evidence="2">
    <location>
        <begin position="120"/>
        <end position="247"/>
    </location>
</feature>
<evidence type="ECO:0000313" key="4">
    <source>
        <dbReference type="Proteomes" id="UP000075714"/>
    </source>
</evidence>
<reference evidence="4" key="1">
    <citation type="journal article" date="2016" name="Nat. Commun.">
        <title>The Gonium pectorale genome demonstrates co-option of cell cycle regulation during the evolution of multicellularity.</title>
        <authorList>
            <person name="Hanschen E.R."/>
            <person name="Marriage T.N."/>
            <person name="Ferris P.J."/>
            <person name="Hamaji T."/>
            <person name="Toyoda A."/>
            <person name="Fujiyama A."/>
            <person name="Neme R."/>
            <person name="Noguchi H."/>
            <person name="Minakuchi Y."/>
            <person name="Suzuki M."/>
            <person name="Kawai-Toyooka H."/>
            <person name="Smith D.R."/>
            <person name="Sparks H."/>
            <person name="Anderson J."/>
            <person name="Bakaric R."/>
            <person name="Luria V."/>
            <person name="Karger A."/>
            <person name="Kirschner M.W."/>
            <person name="Durand P.M."/>
            <person name="Michod R.E."/>
            <person name="Nozaki H."/>
            <person name="Olson B.J."/>
        </authorList>
    </citation>
    <scope>NUCLEOTIDE SEQUENCE [LARGE SCALE GENOMIC DNA]</scope>
    <source>
        <strain evidence="4">NIES-2863</strain>
    </source>
</reference>
<keyword evidence="4" id="KW-1185">Reference proteome</keyword>
<dbReference type="EMBL" id="LSYV01000022">
    <property type="protein sequence ID" value="KXZ49473.1"/>
    <property type="molecule type" value="Genomic_DNA"/>
</dbReference>
<evidence type="ECO:0000256" key="1">
    <source>
        <dbReference type="SAM" id="MobiDB-lite"/>
    </source>
</evidence>
<feature type="compositionally biased region" description="Low complexity" evidence="1">
    <location>
        <begin position="48"/>
        <end position="64"/>
    </location>
</feature>
<dbReference type="AlphaFoldDB" id="A0A150GI39"/>
<dbReference type="Pfam" id="PF12231">
    <property type="entry name" value="Rif1_N"/>
    <property type="match status" value="1"/>
</dbReference>
<protein>
    <recommendedName>
        <fullName evidence="2">Telomere-associated protein Rif1 N-terminal domain-containing protein</fullName>
    </recommendedName>
</protein>
<name>A0A150GI39_GONPE</name>
<dbReference type="InterPro" id="IPR022031">
    <property type="entry name" value="Rif1_N"/>
</dbReference>
<feature type="region of interest" description="Disordered" evidence="1">
    <location>
        <begin position="1"/>
        <end position="25"/>
    </location>
</feature>